<proteinExistence type="predicted"/>
<organism evidence="1 2">
    <name type="scientific">Candidatus Clostridium eludens</name>
    <dbReference type="NCBI Taxonomy" id="3381663"/>
    <lineage>
        <taxon>Bacteria</taxon>
        <taxon>Bacillati</taxon>
        <taxon>Bacillota</taxon>
        <taxon>Clostridia</taxon>
        <taxon>Eubacteriales</taxon>
        <taxon>Clostridiaceae</taxon>
        <taxon>Clostridium</taxon>
    </lineage>
</organism>
<dbReference type="EMBL" id="JBJHZX010000002">
    <property type="protein sequence ID" value="MFL0194429.1"/>
    <property type="molecule type" value="Genomic_DNA"/>
</dbReference>
<dbReference type="Pfam" id="PF04025">
    <property type="entry name" value="RemA-like"/>
    <property type="match status" value="1"/>
</dbReference>
<dbReference type="Proteomes" id="UP001623660">
    <property type="component" value="Unassembled WGS sequence"/>
</dbReference>
<evidence type="ECO:0000313" key="1">
    <source>
        <dbReference type="EMBL" id="MFL0194429.1"/>
    </source>
</evidence>
<protein>
    <submittedName>
        <fullName evidence="1">Extracellular matrix/biofilm biosynthesis regulator RemA family protein</fullName>
    </submittedName>
</protein>
<dbReference type="InterPro" id="IPR007169">
    <property type="entry name" value="RemA-like"/>
</dbReference>
<dbReference type="PANTHER" id="PTHR38449:SF1">
    <property type="entry name" value="REGULATORY PROTEIN SSL2874-RELATED"/>
    <property type="match status" value="1"/>
</dbReference>
<reference evidence="1 2" key="1">
    <citation type="submission" date="2024-11" db="EMBL/GenBank/DDBJ databases">
        <authorList>
            <person name="Heng Y.C."/>
            <person name="Lim A.C.H."/>
            <person name="Lee J.K.Y."/>
            <person name="Kittelmann S."/>
        </authorList>
    </citation>
    <scope>NUCLEOTIDE SEQUENCE [LARGE SCALE GENOMIC DNA]</scope>
    <source>
        <strain evidence="1 2">WILCCON 0269</strain>
    </source>
</reference>
<comment type="caution">
    <text evidence="1">The sequence shown here is derived from an EMBL/GenBank/DDBJ whole genome shotgun (WGS) entry which is preliminary data.</text>
</comment>
<evidence type="ECO:0000313" key="2">
    <source>
        <dbReference type="Proteomes" id="UP001623660"/>
    </source>
</evidence>
<dbReference type="PANTHER" id="PTHR38449">
    <property type="entry name" value="REGULATORY PROTEIN TM_1690-RELATED"/>
    <property type="match status" value="1"/>
</dbReference>
<dbReference type="RefSeq" id="WP_406790549.1">
    <property type="nucleotide sequence ID" value="NZ_JBJHZX010000002.1"/>
</dbReference>
<accession>A0ABW8SEY2</accession>
<gene>
    <name evidence="1" type="ORF">ACJDU8_02410</name>
</gene>
<name>A0ABW8SEY2_9CLOT</name>
<sequence>MKIIDIGFNNLVVAEEIQLILSVDGVSIKRRIAEAKKREMLVDITKGRNRRSVILLKSGIIVLSSVNTKTLVRRILKEANEVGA</sequence>
<keyword evidence="2" id="KW-1185">Reference proteome</keyword>